<dbReference type="SUPFAM" id="SSF47616">
    <property type="entry name" value="GST C-terminal domain-like"/>
    <property type="match status" value="1"/>
</dbReference>
<dbReference type="CDD" id="cd03051">
    <property type="entry name" value="GST_N_GTT2_like"/>
    <property type="match status" value="1"/>
</dbReference>
<gene>
    <name evidence="3" type="ORF">METUNv1_01001</name>
</gene>
<dbReference type="RefSeq" id="WP_008059453.1">
    <property type="nucleotide sequence ID" value="NZ_AFHG01000031.1"/>
</dbReference>
<dbReference type="PROSITE" id="PS50405">
    <property type="entry name" value="GST_CTER"/>
    <property type="match status" value="1"/>
</dbReference>
<dbReference type="Gene3D" id="3.40.30.10">
    <property type="entry name" value="Glutaredoxin"/>
    <property type="match status" value="1"/>
</dbReference>
<protein>
    <submittedName>
        <fullName evidence="3">Glutathione S-transferase</fullName>
    </submittedName>
</protein>
<dbReference type="InterPro" id="IPR034345">
    <property type="entry name" value="Gtt2-like_N"/>
</dbReference>
<evidence type="ECO:0000259" key="1">
    <source>
        <dbReference type="PROSITE" id="PS50404"/>
    </source>
</evidence>
<evidence type="ECO:0000313" key="3">
    <source>
        <dbReference type="EMBL" id="EGK72761.1"/>
    </source>
</evidence>
<keyword evidence="3" id="KW-0808">Transferase</keyword>
<dbReference type="AlphaFoldDB" id="F5R9S9"/>
<dbReference type="PANTHER" id="PTHR43968:SF6">
    <property type="entry name" value="GLUTATHIONE S-TRANSFERASE OMEGA"/>
    <property type="match status" value="1"/>
</dbReference>
<dbReference type="STRING" id="1000565.METUNv1_01001"/>
<dbReference type="InterPro" id="IPR004045">
    <property type="entry name" value="Glutathione_S-Trfase_N"/>
</dbReference>
<name>F5R9S9_METUF</name>
<evidence type="ECO:0000313" key="4">
    <source>
        <dbReference type="Proteomes" id="UP000005019"/>
    </source>
</evidence>
<dbReference type="PANTHER" id="PTHR43968">
    <property type="match status" value="1"/>
</dbReference>
<dbReference type="InterPro" id="IPR040079">
    <property type="entry name" value="Glutathione_S-Trfase"/>
</dbReference>
<dbReference type="Proteomes" id="UP000005019">
    <property type="component" value="Unassembled WGS sequence"/>
</dbReference>
<dbReference type="GO" id="GO:0016740">
    <property type="term" value="F:transferase activity"/>
    <property type="evidence" value="ECO:0007669"/>
    <property type="project" value="UniProtKB-KW"/>
</dbReference>
<dbReference type="SFLD" id="SFLDS00019">
    <property type="entry name" value="Glutathione_Transferase_(cytos"/>
    <property type="match status" value="1"/>
</dbReference>
<dbReference type="EMBL" id="AFHG01000031">
    <property type="protein sequence ID" value="EGK72761.1"/>
    <property type="molecule type" value="Genomic_DNA"/>
</dbReference>
<dbReference type="Gene3D" id="1.20.1050.10">
    <property type="match status" value="1"/>
</dbReference>
<dbReference type="SUPFAM" id="SSF52833">
    <property type="entry name" value="Thioredoxin-like"/>
    <property type="match status" value="1"/>
</dbReference>
<organism evidence="3 4">
    <name type="scientific">Methyloversatilis universalis (strain ATCC BAA-1314 / DSM 25237 / JCM 13912 / CCUG 52030 / FAM5)</name>
    <dbReference type="NCBI Taxonomy" id="1000565"/>
    <lineage>
        <taxon>Bacteria</taxon>
        <taxon>Pseudomonadati</taxon>
        <taxon>Pseudomonadota</taxon>
        <taxon>Betaproteobacteria</taxon>
        <taxon>Nitrosomonadales</taxon>
        <taxon>Sterolibacteriaceae</taxon>
        <taxon>Methyloversatilis</taxon>
    </lineage>
</organism>
<dbReference type="InterPro" id="IPR036282">
    <property type="entry name" value="Glutathione-S-Trfase_C_sf"/>
</dbReference>
<dbReference type="InterPro" id="IPR036249">
    <property type="entry name" value="Thioredoxin-like_sf"/>
</dbReference>
<dbReference type="eggNOG" id="COG0625">
    <property type="taxonomic scope" value="Bacteria"/>
</dbReference>
<comment type="caution">
    <text evidence="3">The sequence shown here is derived from an EMBL/GenBank/DDBJ whole genome shotgun (WGS) entry which is preliminary data.</text>
</comment>
<dbReference type="PROSITE" id="PS50404">
    <property type="entry name" value="GST_NTER"/>
    <property type="match status" value="1"/>
</dbReference>
<accession>F5R9S9</accession>
<dbReference type="InterPro" id="IPR010987">
    <property type="entry name" value="Glutathione-S-Trfase_C-like"/>
</dbReference>
<dbReference type="GO" id="GO:0005737">
    <property type="term" value="C:cytoplasm"/>
    <property type="evidence" value="ECO:0007669"/>
    <property type="project" value="TreeGrafter"/>
</dbReference>
<keyword evidence="4" id="KW-1185">Reference proteome</keyword>
<dbReference type="SFLD" id="SFLDG00358">
    <property type="entry name" value="Main_(cytGST)"/>
    <property type="match status" value="1"/>
</dbReference>
<dbReference type="Pfam" id="PF13410">
    <property type="entry name" value="GST_C_2"/>
    <property type="match status" value="1"/>
</dbReference>
<evidence type="ECO:0000259" key="2">
    <source>
        <dbReference type="PROSITE" id="PS50405"/>
    </source>
</evidence>
<dbReference type="Pfam" id="PF13417">
    <property type="entry name" value="GST_N_3"/>
    <property type="match status" value="1"/>
</dbReference>
<feature type="domain" description="GST N-terminal" evidence="1">
    <location>
        <begin position="1"/>
        <end position="80"/>
    </location>
</feature>
<feature type="domain" description="GST C-terminal" evidence="2">
    <location>
        <begin position="85"/>
        <end position="209"/>
    </location>
</feature>
<reference evidence="3 4" key="1">
    <citation type="journal article" date="2011" name="J. Bacteriol.">
        <title>Genome sequence of Methyloversatilis universalis FAM5T, a methylotrophic representative of the order Rhodocyclales.</title>
        <authorList>
            <person name="Kittichotirat W."/>
            <person name="Good N.M."/>
            <person name="Hall R."/>
            <person name="Bringel F."/>
            <person name="Lajus A."/>
            <person name="Medigue C."/>
            <person name="Smalley N.E."/>
            <person name="Beck D."/>
            <person name="Bumgarner R."/>
            <person name="Vuilleumier S."/>
            <person name="Kalyuzhnaya M.G."/>
        </authorList>
    </citation>
    <scope>NUCLEOTIDE SEQUENCE [LARGE SCALE GENOMIC DNA]</scope>
    <source>
        <strain evidence="4">ATCC BAA-1314 / JCM 13912 / FAM5</strain>
    </source>
</reference>
<proteinExistence type="predicted"/>
<dbReference type="InterPro" id="IPR050983">
    <property type="entry name" value="GST_Omega/HSP26"/>
</dbReference>
<sequence>MKLYDWHAAPNPKRVRMFLAEKDLDLNIVEVSGENLRLRADYIEKFPQAMVPMLELPDGRQIGESMAICRYLEELHPAPPMLGRNAYERAIVDMWERRAFDEGMMAAGEVFRNTADAFRDRGLPGFATAVAQIPALVERGRERLGHFFRKFDQQLGKHRFVAGDHFTVADCTTFCSIEFAGWSDIGIPADCSNLLRWHREVSARPSARA</sequence>
<dbReference type="OrthoDB" id="9782992at2"/>